<comment type="caution">
    <text evidence="2">The sequence shown here is derived from an EMBL/GenBank/DDBJ whole genome shotgun (WGS) entry which is preliminary data.</text>
</comment>
<feature type="domain" description="MOSC" evidence="1">
    <location>
        <begin position="15"/>
        <end position="144"/>
    </location>
</feature>
<reference evidence="2" key="1">
    <citation type="submission" date="2020-06" db="EMBL/GenBank/DDBJ databases">
        <title>Insight into the genomes of haloalkaliphilic bacilli from Kenyan soda lakes.</title>
        <authorList>
            <person name="Mwirichia R."/>
            <person name="Villamizar G.C."/>
            <person name="Poehlein A."/>
            <person name="Mugweru J."/>
            <person name="Kipnyargis A."/>
            <person name="Kiplimo D."/>
            <person name="Orwa P."/>
            <person name="Daniel R."/>
        </authorList>
    </citation>
    <scope>NUCLEOTIDE SEQUENCE</scope>
    <source>
        <strain evidence="2">B1096_S55</strain>
    </source>
</reference>
<dbReference type="SUPFAM" id="SSF50800">
    <property type="entry name" value="PK beta-barrel domain-like"/>
    <property type="match status" value="1"/>
</dbReference>
<dbReference type="EMBL" id="JABXYM010000001">
    <property type="protein sequence ID" value="MCR6096366.1"/>
    <property type="molecule type" value="Genomic_DNA"/>
</dbReference>
<dbReference type="PANTHER" id="PTHR36930:SF1">
    <property type="entry name" value="MOSC DOMAIN-CONTAINING PROTEIN"/>
    <property type="match status" value="1"/>
</dbReference>
<evidence type="ECO:0000313" key="3">
    <source>
        <dbReference type="Proteomes" id="UP001057753"/>
    </source>
</evidence>
<name>A0A9Q4B101_SALAG</name>
<dbReference type="Proteomes" id="UP001057753">
    <property type="component" value="Unassembled WGS sequence"/>
</dbReference>
<dbReference type="GO" id="GO:0003824">
    <property type="term" value="F:catalytic activity"/>
    <property type="evidence" value="ECO:0007669"/>
    <property type="project" value="InterPro"/>
</dbReference>
<accession>A0A9Q4B101</accession>
<dbReference type="GO" id="GO:0030151">
    <property type="term" value="F:molybdenum ion binding"/>
    <property type="evidence" value="ECO:0007669"/>
    <property type="project" value="InterPro"/>
</dbReference>
<evidence type="ECO:0000313" key="2">
    <source>
        <dbReference type="EMBL" id="MCR6096366.1"/>
    </source>
</evidence>
<evidence type="ECO:0000259" key="1">
    <source>
        <dbReference type="PROSITE" id="PS51340"/>
    </source>
</evidence>
<dbReference type="Gene3D" id="2.40.33.20">
    <property type="entry name" value="PK beta-barrel domain-like"/>
    <property type="match status" value="1"/>
</dbReference>
<gene>
    <name evidence="2" type="ORF">HXA33_07360</name>
</gene>
<dbReference type="AlphaFoldDB" id="A0A9Q4B101"/>
<proteinExistence type="predicted"/>
<dbReference type="GO" id="GO:0030170">
    <property type="term" value="F:pyridoxal phosphate binding"/>
    <property type="evidence" value="ECO:0007669"/>
    <property type="project" value="InterPro"/>
</dbReference>
<protein>
    <submittedName>
        <fullName evidence="2">MOSC domain-containing protein</fullName>
    </submittedName>
</protein>
<dbReference type="InterPro" id="IPR011037">
    <property type="entry name" value="Pyrv_Knase-like_insert_dom_sf"/>
</dbReference>
<organism evidence="2 3">
    <name type="scientific">Salipaludibacillus agaradhaerens</name>
    <name type="common">Bacillus agaradhaerens</name>
    <dbReference type="NCBI Taxonomy" id="76935"/>
    <lineage>
        <taxon>Bacteria</taxon>
        <taxon>Bacillati</taxon>
        <taxon>Bacillota</taxon>
        <taxon>Bacilli</taxon>
        <taxon>Bacillales</taxon>
        <taxon>Bacillaceae</taxon>
    </lineage>
</organism>
<dbReference type="PANTHER" id="PTHR36930">
    <property type="entry name" value="METAL-SULFUR CLUSTER BIOSYNTHESIS PROTEINS YUAD-RELATED"/>
    <property type="match status" value="1"/>
</dbReference>
<sequence length="144" mass="15745">MAGELKAIWIKRGKRGVMEPVELGTLIKHKGLVHNADQGGKRQVTIISEERWEQLMDNFPTSLDPSTRRANLMVTGIDLAHSKGKRLNIGSAIIEIQGETKPCSRMDDALAGLQDAMKVNWGGGAYGVVVTGGDIRLGDPIQWR</sequence>
<keyword evidence="3" id="KW-1185">Reference proteome</keyword>
<dbReference type="PROSITE" id="PS51340">
    <property type="entry name" value="MOSC"/>
    <property type="match status" value="1"/>
</dbReference>
<dbReference type="RefSeq" id="WP_257820988.1">
    <property type="nucleotide sequence ID" value="NZ_JABXYM010000001.1"/>
</dbReference>
<dbReference type="Pfam" id="PF03473">
    <property type="entry name" value="MOSC"/>
    <property type="match status" value="1"/>
</dbReference>
<dbReference type="InterPro" id="IPR005302">
    <property type="entry name" value="MoCF_Sase_C"/>
</dbReference>
<dbReference type="InterPro" id="IPR052716">
    <property type="entry name" value="MOSC_domain"/>
</dbReference>